<dbReference type="Proteomes" id="UP000887572">
    <property type="component" value="Unplaced"/>
</dbReference>
<feature type="chain" id="PRO_5037436639" evidence="2">
    <location>
        <begin position="28"/>
        <end position="469"/>
    </location>
</feature>
<organism evidence="3 4">
    <name type="scientific">Globodera rostochiensis</name>
    <name type="common">Golden nematode worm</name>
    <name type="synonym">Heterodera rostochiensis</name>
    <dbReference type="NCBI Taxonomy" id="31243"/>
    <lineage>
        <taxon>Eukaryota</taxon>
        <taxon>Metazoa</taxon>
        <taxon>Ecdysozoa</taxon>
        <taxon>Nematoda</taxon>
        <taxon>Chromadorea</taxon>
        <taxon>Rhabditida</taxon>
        <taxon>Tylenchina</taxon>
        <taxon>Tylenchomorpha</taxon>
        <taxon>Tylenchoidea</taxon>
        <taxon>Heteroderidae</taxon>
        <taxon>Heteroderinae</taxon>
        <taxon>Globodera</taxon>
    </lineage>
</organism>
<sequence length="469" mass="51488">MVTLATTFIASNGSGLLIVIFCGAVHGDDVGKDQDLQKDSVSSGLVEGNGTELKPEKATYVPNIPGRSKAVGWLDNESSFCRSKASTEAPENDSDIVLNGKVDFLNVSKKTKEERNQHLNTYLSEQQANFYGVNGINKTFFGGEKPPNQIFKDMVEFDKYGFMQDMVLLLVDGCVSCKNSAGMQSALNLSVAQLYKPRRQAGVCPGYLNYYTHTAVQLDKGKASFVYGVVLMERLCPMVGIADVLPNETNLVIEPLDYKYEISLVVTHTCTGKEKNVSLKIPTIDVFTTDQTMHDRVMQIRGLKLDLDTLEDGVLDLSNTDNMDLNGHFILATIASEKNGPKPKQPTKPGFMCLVGGTWDGTEVKAMDCPHNEHYCFGIGCDKEGTERFLNKYGCCADGEDKASQCQKLRGNLLPDGYCTCFIGAKDANMSNEYVPPGQDINLPPLNKKNPEQSLLNAMDDSQSKLDKQ</sequence>
<keyword evidence="2" id="KW-0732">Signal</keyword>
<evidence type="ECO:0000256" key="1">
    <source>
        <dbReference type="SAM" id="MobiDB-lite"/>
    </source>
</evidence>
<keyword evidence="3" id="KW-1185">Reference proteome</keyword>
<protein>
    <submittedName>
        <fullName evidence="4">Uncharacterized protein</fullName>
    </submittedName>
</protein>
<reference evidence="4" key="1">
    <citation type="submission" date="2022-11" db="UniProtKB">
        <authorList>
            <consortium name="WormBaseParasite"/>
        </authorList>
    </citation>
    <scope>IDENTIFICATION</scope>
</reference>
<feature type="signal peptide" evidence="2">
    <location>
        <begin position="1"/>
        <end position="27"/>
    </location>
</feature>
<evidence type="ECO:0000256" key="2">
    <source>
        <dbReference type="SAM" id="SignalP"/>
    </source>
</evidence>
<proteinExistence type="predicted"/>
<feature type="region of interest" description="Disordered" evidence="1">
    <location>
        <begin position="435"/>
        <end position="469"/>
    </location>
</feature>
<evidence type="ECO:0000313" key="4">
    <source>
        <dbReference type="WBParaSite" id="Gr19_v10_g9064.t1"/>
    </source>
</evidence>
<accession>A0A914ICZ5</accession>
<dbReference type="AlphaFoldDB" id="A0A914ICZ5"/>
<name>A0A914ICZ5_GLORO</name>
<dbReference type="WBParaSite" id="Gr19_v10_g9064.t1">
    <property type="protein sequence ID" value="Gr19_v10_g9064.t1"/>
    <property type="gene ID" value="Gr19_v10_g9064"/>
</dbReference>
<evidence type="ECO:0000313" key="3">
    <source>
        <dbReference type="Proteomes" id="UP000887572"/>
    </source>
</evidence>